<dbReference type="OrthoDB" id="2111735at2"/>
<name>A0A545UFP7_9GAMM</name>
<accession>A0A545UFP7</accession>
<sequence>MVAEKSSSELPLVYSCSGCSNIAQLANQVAVELDRENIAEMSCIAGVGGGVKSLVKKAKSGREIIALDGCQLHCVKSCLANHGVESTYHFTLTEFGIKKRYRCDFLAEDVVEVKRRVVGDIKNSL</sequence>
<reference evidence="1 2" key="1">
    <citation type="submission" date="2019-07" db="EMBL/GenBank/DDBJ databases">
        <title>Draft genome for Aliikangiella sp. M105.</title>
        <authorList>
            <person name="Wang G."/>
        </authorList>
    </citation>
    <scope>NUCLEOTIDE SEQUENCE [LARGE SCALE GENOMIC DNA]</scope>
    <source>
        <strain evidence="1 2">M105</strain>
    </source>
</reference>
<organism evidence="1 2">
    <name type="scientific">Aliikangiella coralliicola</name>
    <dbReference type="NCBI Taxonomy" id="2592383"/>
    <lineage>
        <taxon>Bacteria</taxon>
        <taxon>Pseudomonadati</taxon>
        <taxon>Pseudomonadota</taxon>
        <taxon>Gammaproteobacteria</taxon>
        <taxon>Oceanospirillales</taxon>
        <taxon>Pleioneaceae</taxon>
        <taxon>Aliikangiella</taxon>
    </lineage>
</organism>
<protein>
    <submittedName>
        <fullName evidence="1">Zinc-binding protein</fullName>
    </submittedName>
</protein>
<dbReference type="Proteomes" id="UP000315439">
    <property type="component" value="Unassembled WGS sequence"/>
</dbReference>
<evidence type="ECO:0000313" key="2">
    <source>
        <dbReference type="Proteomes" id="UP000315439"/>
    </source>
</evidence>
<comment type="caution">
    <text evidence="1">The sequence shown here is derived from an EMBL/GenBank/DDBJ whole genome shotgun (WGS) entry which is preliminary data.</text>
</comment>
<dbReference type="AlphaFoldDB" id="A0A545UFP7"/>
<dbReference type="PIRSF" id="PIRSF037181">
    <property type="entry name" value="DGC"/>
    <property type="match status" value="1"/>
</dbReference>
<proteinExistence type="predicted"/>
<dbReference type="Pfam" id="PF08859">
    <property type="entry name" value="DGC"/>
    <property type="match status" value="1"/>
</dbReference>
<dbReference type="InterPro" id="IPR014958">
    <property type="entry name" value="DGC"/>
</dbReference>
<evidence type="ECO:0000313" key="1">
    <source>
        <dbReference type="EMBL" id="TQV88299.1"/>
    </source>
</evidence>
<gene>
    <name evidence="1" type="ORF">FLL46_07155</name>
</gene>
<keyword evidence="2" id="KW-1185">Reference proteome</keyword>
<dbReference type="EMBL" id="VIKS01000004">
    <property type="protein sequence ID" value="TQV88299.1"/>
    <property type="molecule type" value="Genomic_DNA"/>
</dbReference>